<reference evidence="7 8" key="1">
    <citation type="submission" date="2019-04" db="EMBL/GenBank/DDBJ databases">
        <authorList>
            <person name="Li M."/>
            <person name="Gao C."/>
        </authorList>
    </citation>
    <scope>NUCLEOTIDE SEQUENCE [LARGE SCALE GENOMIC DNA]</scope>
    <source>
        <strain evidence="7 8">BGMRC 2031</strain>
    </source>
</reference>
<dbReference type="PROSITE" id="PS51379">
    <property type="entry name" value="4FE4S_FER_2"/>
    <property type="match status" value="1"/>
</dbReference>
<keyword evidence="4" id="KW-0408">Iron</keyword>
<dbReference type="CDD" id="cd10554">
    <property type="entry name" value="HycB_like"/>
    <property type="match status" value="1"/>
</dbReference>
<dbReference type="PANTHER" id="PTHR42859:SF17">
    <property type="entry name" value="ELECTRON TRANSPORT PROTEIN HYDN-RELATED"/>
    <property type="match status" value="1"/>
</dbReference>
<evidence type="ECO:0000256" key="4">
    <source>
        <dbReference type="ARBA" id="ARBA00023004"/>
    </source>
</evidence>
<organism evidence="7 8">
    <name type="scientific">Martelella alba</name>
    <dbReference type="NCBI Taxonomy" id="2590451"/>
    <lineage>
        <taxon>Bacteria</taxon>
        <taxon>Pseudomonadati</taxon>
        <taxon>Pseudomonadota</taxon>
        <taxon>Alphaproteobacteria</taxon>
        <taxon>Hyphomicrobiales</taxon>
        <taxon>Aurantimonadaceae</taxon>
        <taxon>Martelella</taxon>
    </lineage>
</organism>
<keyword evidence="8" id="KW-1185">Reference proteome</keyword>
<evidence type="ECO:0000256" key="3">
    <source>
        <dbReference type="ARBA" id="ARBA00022737"/>
    </source>
</evidence>
<keyword evidence="3" id="KW-0677">Repeat</keyword>
<dbReference type="Pfam" id="PF13247">
    <property type="entry name" value="Fer4_11"/>
    <property type="match status" value="1"/>
</dbReference>
<evidence type="ECO:0000256" key="5">
    <source>
        <dbReference type="ARBA" id="ARBA00023014"/>
    </source>
</evidence>
<dbReference type="SUPFAM" id="SSF54862">
    <property type="entry name" value="4Fe-4S ferredoxins"/>
    <property type="match status" value="1"/>
</dbReference>
<evidence type="ECO:0000256" key="1">
    <source>
        <dbReference type="ARBA" id="ARBA00022485"/>
    </source>
</evidence>
<comment type="caution">
    <text evidence="7">The sequence shown here is derived from an EMBL/GenBank/DDBJ whole genome shotgun (WGS) entry which is preliminary data.</text>
</comment>
<dbReference type="PROSITE" id="PS00198">
    <property type="entry name" value="4FE4S_FER_1"/>
    <property type="match status" value="1"/>
</dbReference>
<evidence type="ECO:0000256" key="2">
    <source>
        <dbReference type="ARBA" id="ARBA00022723"/>
    </source>
</evidence>
<evidence type="ECO:0000313" key="8">
    <source>
        <dbReference type="Proteomes" id="UP000305202"/>
    </source>
</evidence>
<gene>
    <name evidence="7" type="ORF">FCN80_07000</name>
</gene>
<dbReference type="InterPro" id="IPR050294">
    <property type="entry name" value="RnfB_subfamily"/>
</dbReference>
<evidence type="ECO:0000313" key="7">
    <source>
        <dbReference type="EMBL" id="TKI07170.1"/>
    </source>
</evidence>
<proteinExistence type="predicted"/>
<keyword evidence="2" id="KW-0479">Metal-binding</keyword>
<dbReference type="Proteomes" id="UP000305202">
    <property type="component" value="Unassembled WGS sequence"/>
</dbReference>
<dbReference type="InterPro" id="IPR017900">
    <property type="entry name" value="4Fe4S_Fe_S_CS"/>
</dbReference>
<dbReference type="PANTHER" id="PTHR42859">
    <property type="entry name" value="OXIDOREDUCTASE"/>
    <property type="match status" value="1"/>
</dbReference>
<accession>A0ABY2SMQ4</accession>
<dbReference type="Gene3D" id="3.30.70.20">
    <property type="match status" value="2"/>
</dbReference>
<dbReference type="EMBL" id="SZPQ01000006">
    <property type="protein sequence ID" value="TKI07170.1"/>
    <property type="molecule type" value="Genomic_DNA"/>
</dbReference>
<evidence type="ECO:0000259" key="6">
    <source>
        <dbReference type="PROSITE" id="PS51379"/>
    </source>
</evidence>
<sequence length="170" mass="17964">MNSFVIADSRQCIGCRTCEIACALAHDDGNISGNAFAPRLTVVKTAQITLPVLCRQCENAACANVCPAGAIRYGADSVEIRASLCIGCKACSLACPFGVIGLRDIPLSNGGGHRFAAYKCDICSERDQGPACVEVCPTGALKLMRPQELSQIQRQRQQSAAAGSRPGRQF</sequence>
<name>A0ABY2SMQ4_9HYPH</name>
<keyword evidence="5" id="KW-0411">Iron-sulfur</keyword>
<dbReference type="InterPro" id="IPR017896">
    <property type="entry name" value="4Fe4S_Fe-S-bd"/>
</dbReference>
<protein>
    <submittedName>
        <fullName evidence="7">4Fe-4S dicluster domain-containing protein</fullName>
    </submittedName>
</protein>
<dbReference type="RefSeq" id="WP_136989373.1">
    <property type="nucleotide sequence ID" value="NZ_SZPQ01000006.1"/>
</dbReference>
<feature type="domain" description="4Fe-4S ferredoxin-type" evidence="6">
    <location>
        <begin position="76"/>
        <end position="105"/>
    </location>
</feature>
<keyword evidence="1" id="KW-0004">4Fe-4S</keyword>